<evidence type="ECO:0000313" key="2">
    <source>
        <dbReference type="EnsemblProtists" id="PYU1_T009231"/>
    </source>
</evidence>
<name>K3WW83_GLOUD</name>
<dbReference type="PANTHER" id="PTHR13244">
    <property type="entry name" value="ZINC FINGER MYND DOMAIN CONTAINING PROTEIN 10"/>
    <property type="match status" value="1"/>
</dbReference>
<dbReference type="OMA" id="QHEAIVC"/>
<dbReference type="FunCoup" id="K3WW83">
    <property type="interactions" value="7"/>
</dbReference>
<dbReference type="Proteomes" id="UP000019132">
    <property type="component" value="Unassembled WGS sequence"/>
</dbReference>
<feature type="region of interest" description="Disordered" evidence="1">
    <location>
        <begin position="405"/>
        <end position="438"/>
    </location>
</feature>
<evidence type="ECO:0000256" key="1">
    <source>
        <dbReference type="SAM" id="MobiDB-lite"/>
    </source>
</evidence>
<dbReference type="EnsemblProtists" id="PYU1_T009231">
    <property type="protein sequence ID" value="PYU1_T009231"/>
    <property type="gene ID" value="PYU1_G009213"/>
</dbReference>
<dbReference type="EMBL" id="GL376632">
    <property type="status" value="NOT_ANNOTATED_CDS"/>
    <property type="molecule type" value="Genomic_DNA"/>
</dbReference>
<keyword evidence="3" id="KW-1185">Reference proteome</keyword>
<dbReference type="InterPro" id="IPR052298">
    <property type="entry name" value="ZMYND10"/>
</dbReference>
<reference evidence="2" key="3">
    <citation type="submission" date="2015-02" db="UniProtKB">
        <authorList>
            <consortium name="EnsemblProtists"/>
        </authorList>
    </citation>
    <scope>IDENTIFICATION</scope>
    <source>
        <strain evidence="2">DAOM BR144</strain>
    </source>
</reference>
<dbReference type="eggNOG" id="ENOG502QS3F">
    <property type="taxonomic scope" value="Eukaryota"/>
</dbReference>
<dbReference type="VEuPathDB" id="FungiDB:PYU1_G009213"/>
<organism evidence="2 3">
    <name type="scientific">Globisporangium ultimum (strain ATCC 200006 / CBS 805.95 / DAOM BR144)</name>
    <name type="common">Pythium ultimum</name>
    <dbReference type="NCBI Taxonomy" id="431595"/>
    <lineage>
        <taxon>Eukaryota</taxon>
        <taxon>Sar</taxon>
        <taxon>Stramenopiles</taxon>
        <taxon>Oomycota</taxon>
        <taxon>Peronosporomycetes</taxon>
        <taxon>Pythiales</taxon>
        <taxon>Pythiaceae</taxon>
        <taxon>Globisporangium</taxon>
    </lineage>
</organism>
<sequence length="552" mass="63482">MPTEAEQLIKCLKEQPLDQIGSSKRWIAYHHMMEKLNLQAHQSAQRKQDNFVIEDLLTYQKFPTVVLNLLALELWKSNVFPLLQCQDSDAASLRLYFTIYHEATLTNLLEVAFYHEHVIEAIDDDLMLEIIDYCMRKVTWLIGLPRDAICANTRFHKSGEEIVQMMNAQSTKQELQRQQLEIEFCIAVQCVTMLRYIAERLHLLPLSIVSRLLDKHDVLLSLAVLIENPPWTHKVTVTAGKDEPKQVKWKKFVNQKWVFVEPGDLLVLTTTEAQVWLAIYYLLCTKSAREHYEVTQFRKDQLLRIRKYLNDLLLDQLPLLADIQRYLDELSIVQVGAALGNRSSLVMEAVPYLRLAILRRFLDQYAQIAQRFDELSRMMSRGDDLKELAEVYQMEGIDELLDAGASKSDSLGNEEKTNNQENRTQGKDDQKEQEEDVEPLVPHTVKLRFCNRKSIAAQKATKAPLIVELDNNEHIRNGSSKDGDDIVEVECRVDLAACKVMETKSHQYHRYALNIAASSAEGAIIRCHASAEAQIWFNDPDDSLVESSPVFL</sequence>
<dbReference type="GO" id="GO:0005737">
    <property type="term" value="C:cytoplasm"/>
    <property type="evidence" value="ECO:0007669"/>
    <property type="project" value="TreeGrafter"/>
</dbReference>
<protein>
    <submittedName>
        <fullName evidence="2">Uncharacterized protein</fullName>
    </submittedName>
</protein>
<accession>K3WW83</accession>
<dbReference type="STRING" id="431595.K3WW83"/>
<dbReference type="HOGENOM" id="CLU_427325_0_0_1"/>
<reference evidence="3" key="2">
    <citation type="submission" date="2010-04" db="EMBL/GenBank/DDBJ databases">
        <authorList>
            <person name="Buell R."/>
            <person name="Hamilton J."/>
            <person name="Hostetler J."/>
        </authorList>
    </citation>
    <scope>NUCLEOTIDE SEQUENCE [LARGE SCALE GENOMIC DNA]</scope>
    <source>
        <strain evidence="3">DAOM:BR144</strain>
    </source>
</reference>
<evidence type="ECO:0000313" key="3">
    <source>
        <dbReference type="Proteomes" id="UP000019132"/>
    </source>
</evidence>
<feature type="compositionally biased region" description="Basic and acidic residues" evidence="1">
    <location>
        <begin position="413"/>
        <end position="430"/>
    </location>
</feature>
<proteinExistence type="predicted"/>
<dbReference type="InParanoid" id="K3WW83"/>
<dbReference type="PANTHER" id="PTHR13244:SF7">
    <property type="entry name" value="ZINC FINGER MYND DOMAIN-CONTAINING PROTEIN 10"/>
    <property type="match status" value="1"/>
</dbReference>
<reference evidence="3" key="1">
    <citation type="journal article" date="2010" name="Genome Biol.">
        <title>Genome sequence of the necrotrophic plant pathogen Pythium ultimum reveals original pathogenicity mechanisms and effector repertoire.</title>
        <authorList>
            <person name="Levesque C.A."/>
            <person name="Brouwer H."/>
            <person name="Cano L."/>
            <person name="Hamilton J.P."/>
            <person name="Holt C."/>
            <person name="Huitema E."/>
            <person name="Raffaele S."/>
            <person name="Robideau G.P."/>
            <person name="Thines M."/>
            <person name="Win J."/>
            <person name="Zerillo M.M."/>
            <person name="Beakes G.W."/>
            <person name="Boore J.L."/>
            <person name="Busam D."/>
            <person name="Dumas B."/>
            <person name="Ferriera S."/>
            <person name="Fuerstenberg S.I."/>
            <person name="Gachon C.M."/>
            <person name="Gaulin E."/>
            <person name="Govers F."/>
            <person name="Grenville-Briggs L."/>
            <person name="Horner N."/>
            <person name="Hostetler J."/>
            <person name="Jiang R.H."/>
            <person name="Johnson J."/>
            <person name="Krajaejun T."/>
            <person name="Lin H."/>
            <person name="Meijer H.J."/>
            <person name="Moore B."/>
            <person name="Morris P."/>
            <person name="Phuntmart V."/>
            <person name="Puiu D."/>
            <person name="Shetty J."/>
            <person name="Stajich J.E."/>
            <person name="Tripathy S."/>
            <person name="Wawra S."/>
            <person name="van West P."/>
            <person name="Whitty B.R."/>
            <person name="Coutinho P.M."/>
            <person name="Henrissat B."/>
            <person name="Martin F."/>
            <person name="Thomas P.D."/>
            <person name="Tyler B.M."/>
            <person name="De Vries R.P."/>
            <person name="Kamoun S."/>
            <person name="Yandell M."/>
            <person name="Tisserat N."/>
            <person name="Buell C.R."/>
        </authorList>
    </citation>
    <scope>NUCLEOTIDE SEQUENCE</scope>
    <source>
        <strain evidence="3">DAOM:BR144</strain>
    </source>
</reference>
<dbReference type="AlphaFoldDB" id="K3WW83"/>